<accession>A0A645BKD6</accession>
<sequence>MDPNTIPLGTDIYIPGYGKAVAADIGGSIRGNIIDIAFDSRAEALQFGRKYLVIYTM</sequence>
<dbReference type="AlphaFoldDB" id="A0A645BKD6"/>
<gene>
    <name evidence="3" type="primary">yocH_1</name>
    <name evidence="3" type="ORF">SDC9_112455</name>
</gene>
<dbReference type="GO" id="GO:0019867">
    <property type="term" value="C:outer membrane"/>
    <property type="evidence" value="ECO:0007669"/>
    <property type="project" value="InterPro"/>
</dbReference>
<dbReference type="Pfam" id="PF06725">
    <property type="entry name" value="3D"/>
    <property type="match status" value="1"/>
</dbReference>
<proteinExistence type="predicted"/>
<dbReference type="PANTHER" id="PTHR39160:SF4">
    <property type="entry name" value="RESUSCITATION-PROMOTING FACTOR RPFB"/>
    <property type="match status" value="1"/>
</dbReference>
<dbReference type="CDD" id="cd14667">
    <property type="entry name" value="3D_containing_proteins"/>
    <property type="match status" value="1"/>
</dbReference>
<reference evidence="3" key="1">
    <citation type="submission" date="2019-08" db="EMBL/GenBank/DDBJ databases">
        <authorList>
            <person name="Kucharzyk K."/>
            <person name="Murdoch R.W."/>
            <person name="Higgins S."/>
            <person name="Loffler F."/>
        </authorList>
    </citation>
    <scope>NUCLEOTIDE SEQUENCE</scope>
</reference>
<comment type="caution">
    <text evidence="3">The sequence shown here is derived from an EMBL/GenBank/DDBJ whole genome shotgun (WGS) entry which is preliminary data.</text>
</comment>
<keyword evidence="1" id="KW-0732">Signal</keyword>
<dbReference type="PANTHER" id="PTHR39160">
    <property type="entry name" value="CELL WALL-BINDING PROTEIN YOCH"/>
    <property type="match status" value="1"/>
</dbReference>
<organism evidence="3">
    <name type="scientific">bioreactor metagenome</name>
    <dbReference type="NCBI Taxonomy" id="1076179"/>
    <lineage>
        <taxon>unclassified sequences</taxon>
        <taxon>metagenomes</taxon>
        <taxon>ecological metagenomes</taxon>
    </lineage>
</organism>
<dbReference type="GO" id="GO:0009254">
    <property type="term" value="P:peptidoglycan turnover"/>
    <property type="evidence" value="ECO:0007669"/>
    <property type="project" value="InterPro"/>
</dbReference>
<dbReference type="InterPro" id="IPR010611">
    <property type="entry name" value="3D_dom"/>
</dbReference>
<feature type="domain" description="3D" evidence="2">
    <location>
        <begin position="1"/>
        <end position="56"/>
    </location>
</feature>
<evidence type="ECO:0000259" key="2">
    <source>
        <dbReference type="Pfam" id="PF06725"/>
    </source>
</evidence>
<evidence type="ECO:0000313" key="3">
    <source>
        <dbReference type="EMBL" id="MPM65558.1"/>
    </source>
</evidence>
<dbReference type="InterPro" id="IPR059180">
    <property type="entry name" value="3D_YorM"/>
</dbReference>
<name>A0A645BKD6_9ZZZZ</name>
<dbReference type="InterPro" id="IPR051933">
    <property type="entry name" value="Resuscitation_pf_RpfB"/>
</dbReference>
<dbReference type="GO" id="GO:0004553">
    <property type="term" value="F:hydrolase activity, hydrolyzing O-glycosyl compounds"/>
    <property type="evidence" value="ECO:0007669"/>
    <property type="project" value="InterPro"/>
</dbReference>
<protein>
    <submittedName>
        <fullName evidence="3">Cell wall-binding protein YocH</fullName>
    </submittedName>
</protein>
<evidence type="ECO:0000256" key="1">
    <source>
        <dbReference type="ARBA" id="ARBA00022729"/>
    </source>
</evidence>
<dbReference type="EMBL" id="VSSQ01020582">
    <property type="protein sequence ID" value="MPM65558.1"/>
    <property type="molecule type" value="Genomic_DNA"/>
</dbReference>